<dbReference type="InterPro" id="IPR036573">
    <property type="entry name" value="CBM_sf_5/12"/>
</dbReference>
<dbReference type="STRING" id="765440.A0A0C3GN54"/>
<feature type="region of interest" description="Disordered" evidence="2">
    <location>
        <begin position="48"/>
        <end position="74"/>
    </location>
</feature>
<dbReference type="Proteomes" id="UP000054166">
    <property type="component" value="Unassembled WGS sequence"/>
</dbReference>
<gene>
    <name evidence="4" type="ORF">PILCRDRAFT_809959</name>
</gene>
<dbReference type="GO" id="GO:0004553">
    <property type="term" value="F:hydrolase activity, hydrolyzing O-glycosyl compounds"/>
    <property type="evidence" value="ECO:0007669"/>
    <property type="project" value="InterPro"/>
</dbReference>
<dbReference type="GO" id="GO:0030246">
    <property type="term" value="F:carbohydrate binding"/>
    <property type="evidence" value="ECO:0007669"/>
    <property type="project" value="InterPro"/>
</dbReference>
<evidence type="ECO:0000313" key="4">
    <source>
        <dbReference type="EMBL" id="KIM91966.1"/>
    </source>
</evidence>
<evidence type="ECO:0000256" key="2">
    <source>
        <dbReference type="SAM" id="MobiDB-lite"/>
    </source>
</evidence>
<dbReference type="HOGENOM" id="CLU_072648_0_0_1"/>
<keyword evidence="1" id="KW-0378">Hydrolase</keyword>
<feature type="domain" description="Chitin-binding type-3" evidence="3">
    <location>
        <begin position="4"/>
        <end position="45"/>
    </location>
</feature>
<reference evidence="4 5" key="1">
    <citation type="submission" date="2014-04" db="EMBL/GenBank/DDBJ databases">
        <authorList>
            <consortium name="DOE Joint Genome Institute"/>
            <person name="Kuo A."/>
            <person name="Tarkka M."/>
            <person name="Buscot F."/>
            <person name="Kohler A."/>
            <person name="Nagy L.G."/>
            <person name="Floudas D."/>
            <person name="Copeland A."/>
            <person name="Barry K.W."/>
            <person name="Cichocki N."/>
            <person name="Veneault-Fourrey C."/>
            <person name="LaButti K."/>
            <person name="Lindquist E.A."/>
            <person name="Lipzen A."/>
            <person name="Lundell T."/>
            <person name="Morin E."/>
            <person name="Murat C."/>
            <person name="Sun H."/>
            <person name="Tunlid A."/>
            <person name="Henrissat B."/>
            <person name="Grigoriev I.V."/>
            <person name="Hibbett D.S."/>
            <person name="Martin F."/>
            <person name="Nordberg H.P."/>
            <person name="Cantor M.N."/>
            <person name="Hua S.X."/>
        </authorList>
    </citation>
    <scope>NUCLEOTIDE SEQUENCE [LARGE SCALE GENOMIC DNA]</scope>
    <source>
        <strain evidence="4 5">F 1598</strain>
    </source>
</reference>
<dbReference type="GO" id="GO:0005576">
    <property type="term" value="C:extracellular region"/>
    <property type="evidence" value="ECO:0007669"/>
    <property type="project" value="InterPro"/>
</dbReference>
<evidence type="ECO:0000313" key="5">
    <source>
        <dbReference type="Proteomes" id="UP000054166"/>
    </source>
</evidence>
<proteinExistence type="predicted"/>
<name>A0A0C3GN54_PILCF</name>
<dbReference type="PANTHER" id="PTHR31649:SF1">
    <property type="entry name" value="FARNESOIC ACID O-METHYL TRANSFERASE DOMAIN-CONTAINING PROTEIN"/>
    <property type="match status" value="1"/>
</dbReference>
<sequence>MVSQWEPGTLYDYGAVVEYEHNTYKIIQPHRSQSDWTPPVTPALWGRMHRGHGSDRLREENDTSKQWHEHKTQQIEIPHEERQKKWYDLDDQRKKELEIGGGLLAGAVLLGGGFAAWQHHKKAEEDKKADAWALQNWIHGAQTRAEEFHKHGSPEAVTWVLTYGKNIPSGAIEGGYDQGHTLYIARAFQDGGILLGKASDWFQKGAVIGYQKKEIQLDTYEILVGNSNAVKWVDVRGPFSLGSLGATPVKGGEENDGTTLYIAQAPYGNSDPIDVHPGKIAEGLDGAFIPYDGTEKKVEEYLVLCYA</sequence>
<organism evidence="4 5">
    <name type="scientific">Piloderma croceum (strain F 1598)</name>
    <dbReference type="NCBI Taxonomy" id="765440"/>
    <lineage>
        <taxon>Eukaryota</taxon>
        <taxon>Fungi</taxon>
        <taxon>Dikarya</taxon>
        <taxon>Basidiomycota</taxon>
        <taxon>Agaricomycotina</taxon>
        <taxon>Agaricomycetes</taxon>
        <taxon>Agaricomycetidae</taxon>
        <taxon>Atheliales</taxon>
        <taxon>Atheliaceae</taxon>
        <taxon>Piloderma</taxon>
    </lineage>
</organism>
<dbReference type="InParanoid" id="A0A0C3GN54"/>
<dbReference type="AlphaFoldDB" id="A0A0C3GN54"/>
<protein>
    <submittedName>
        <fullName evidence="4">Carbohydrate-binding module family 12 protein</fullName>
    </submittedName>
</protein>
<reference evidence="5" key="2">
    <citation type="submission" date="2015-01" db="EMBL/GenBank/DDBJ databases">
        <title>Evolutionary Origins and Diversification of the Mycorrhizal Mutualists.</title>
        <authorList>
            <consortium name="DOE Joint Genome Institute"/>
            <consortium name="Mycorrhizal Genomics Consortium"/>
            <person name="Kohler A."/>
            <person name="Kuo A."/>
            <person name="Nagy L.G."/>
            <person name="Floudas D."/>
            <person name="Copeland A."/>
            <person name="Barry K.W."/>
            <person name="Cichocki N."/>
            <person name="Veneault-Fourrey C."/>
            <person name="LaButti K."/>
            <person name="Lindquist E.A."/>
            <person name="Lipzen A."/>
            <person name="Lundell T."/>
            <person name="Morin E."/>
            <person name="Murat C."/>
            <person name="Riley R."/>
            <person name="Ohm R."/>
            <person name="Sun H."/>
            <person name="Tunlid A."/>
            <person name="Henrissat B."/>
            <person name="Grigoriev I.V."/>
            <person name="Hibbett D.S."/>
            <person name="Martin F."/>
        </authorList>
    </citation>
    <scope>NUCLEOTIDE SEQUENCE [LARGE SCALE GENOMIC DNA]</scope>
    <source>
        <strain evidence="5">F 1598</strain>
    </source>
</reference>
<dbReference type="CDD" id="cd12214">
    <property type="entry name" value="ChiA1_BD"/>
    <property type="match status" value="1"/>
</dbReference>
<dbReference type="Gene3D" id="2.10.10.20">
    <property type="entry name" value="Carbohydrate-binding module superfamily 5/12"/>
    <property type="match status" value="1"/>
</dbReference>
<feature type="compositionally biased region" description="Basic and acidic residues" evidence="2">
    <location>
        <begin position="52"/>
        <end position="74"/>
    </location>
</feature>
<dbReference type="PANTHER" id="PTHR31649">
    <property type="entry name" value="AGAP009604-PA"/>
    <property type="match status" value="1"/>
</dbReference>
<dbReference type="Pfam" id="PF11901">
    <property type="entry name" value="DM9"/>
    <property type="match status" value="1"/>
</dbReference>
<dbReference type="InterPro" id="IPR003610">
    <property type="entry name" value="CBM5/12"/>
</dbReference>
<dbReference type="OrthoDB" id="2142040at2759"/>
<dbReference type="SUPFAM" id="SSF51055">
    <property type="entry name" value="Carbohydrate binding domain"/>
    <property type="match status" value="1"/>
</dbReference>
<keyword evidence="5" id="KW-1185">Reference proteome</keyword>
<dbReference type="GO" id="GO:0005975">
    <property type="term" value="P:carbohydrate metabolic process"/>
    <property type="evidence" value="ECO:0007669"/>
    <property type="project" value="InterPro"/>
</dbReference>
<evidence type="ECO:0000259" key="3">
    <source>
        <dbReference type="Pfam" id="PF02839"/>
    </source>
</evidence>
<dbReference type="SMART" id="SM00696">
    <property type="entry name" value="DM9"/>
    <property type="match status" value="1"/>
</dbReference>
<accession>A0A0C3GN54</accession>
<dbReference type="EMBL" id="KN832970">
    <property type="protein sequence ID" value="KIM91966.1"/>
    <property type="molecule type" value="Genomic_DNA"/>
</dbReference>
<dbReference type="Pfam" id="PF02839">
    <property type="entry name" value="CBM_5_12"/>
    <property type="match status" value="1"/>
</dbReference>
<evidence type="ECO:0000256" key="1">
    <source>
        <dbReference type="ARBA" id="ARBA00022801"/>
    </source>
</evidence>
<dbReference type="InterPro" id="IPR006616">
    <property type="entry name" value="DM9_repeat"/>
</dbReference>